<dbReference type="EMBL" id="JACHMN010000003">
    <property type="protein sequence ID" value="MBB5873201.1"/>
    <property type="molecule type" value="Genomic_DNA"/>
</dbReference>
<organism evidence="2 3">
    <name type="scientific">Allocatelliglobosispora scoriae</name>
    <dbReference type="NCBI Taxonomy" id="643052"/>
    <lineage>
        <taxon>Bacteria</taxon>
        <taxon>Bacillati</taxon>
        <taxon>Actinomycetota</taxon>
        <taxon>Actinomycetes</taxon>
        <taxon>Micromonosporales</taxon>
        <taxon>Micromonosporaceae</taxon>
        <taxon>Allocatelliglobosispora</taxon>
    </lineage>
</organism>
<keyword evidence="3" id="KW-1185">Reference proteome</keyword>
<gene>
    <name evidence="2" type="ORF">F4553_006635</name>
</gene>
<evidence type="ECO:0000313" key="2">
    <source>
        <dbReference type="EMBL" id="MBB5873201.1"/>
    </source>
</evidence>
<reference evidence="2 3" key="1">
    <citation type="submission" date="2020-08" db="EMBL/GenBank/DDBJ databases">
        <title>Sequencing the genomes of 1000 actinobacteria strains.</title>
        <authorList>
            <person name="Klenk H.-P."/>
        </authorList>
    </citation>
    <scope>NUCLEOTIDE SEQUENCE [LARGE SCALE GENOMIC DNA]</scope>
    <source>
        <strain evidence="2 3">DSM 45362</strain>
    </source>
</reference>
<dbReference type="RefSeq" id="WP_184844018.1">
    <property type="nucleotide sequence ID" value="NZ_JACHMN010000003.1"/>
</dbReference>
<evidence type="ECO:0000313" key="3">
    <source>
        <dbReference type="Proteomes" id="UP000587527"/>
    </source>
</evidence>
<sequence length="308" mass="33180">MTVIRPVRPDEITTFTDLAAATEERNLAARAAVEDLFAKTTSRPEWCFVADDGGQTVASVCLWTRPGHDVPTDLVMLEAGPDETGLALVAFAGEFAAAHGATRQGYALDFPAAPAQHHATVEGRDALLTASGFHLARDGMRFRWTSDREVPADRSGLRWVPITETGRDAFVDLLETVIVDTPDGWISADIAEHGLRKAAETVLADMEEMRHEPHWFEIGYDEAGLPAAVSMPAANSNVSVLGFVGVAQGHRGRGYATAVAARGTGILAATGVDEIRGDCDKGNPAMVRAFLRSGYDNFTNRRDYTRAL</sequence>
<accession>A0A841C2Y0</accession>
<dbReference type="PROSITE" id="PS51186">
    <property type="entry name" value="GNAT"/>
    <property type="match status" value="1"/>
</dbReference>
<keyword evidence="2" id="KW-0808">Transferase</keyword>
<evidence type="ECO:0000259" key="1">
    <source>
        <dbReference type="PROSITE" id="PS51186"/>
    </source>
</evidence>
<dbReference type="InterPro" id="IPR016181">
    <property type="entry name" value="Acyl_CoA_acyltransferase"/>
</dbReference>
<dbReference type="InterPro" id="IPR000182">
    <property type="entry name" value="GNAT_dom"/>
</dbReference>
<comment type="caution">
    <text evidence="2">The sequence shown here is derived from an EMBL/GenBank/DDBJ whole genome shotgun (WGS) entry which is preliminary data.</text>
</comment>
<proteinExistence type="predicted"/>
<dbReference type="GO" id="GO:0016747">
    <property type="term" value="F:acyltransferase activity, transferring groups other than amino-acyl groups"/>
    <property type="evidence" value="ECO:0007669"/>
    <property type="project" value="InterPro"/>
</dbReference>
<feature type="domain" description="N-acetyltransferase" evidence="1">
    <location>
        <begin position="157"/>
        <end position="308"/>
    </location>
</feature>
<dbReference type="Proteomes" id="UP000587527">
    <property type="component" value="Unassembled WGS sequence"/>
</dbReference>
<dbReference type="Pfam" id="PF00583">
    <property type="entry name" value="Acetyltransf_1"/>
    <property type="match status" value="1"/>
</dbReference>
<dbReference type="Gene3D" id="3.40.630.30">
    <property type="match status" value="1"/>
</dbReference>
<dbReference type="AlphaFoldDB" id="A0A841C2Y0"/>
<dbReference type="SUPFAM" id="SSF55729">
    <property type="entry name" value="Acyl-CoA N-acyltransferases (Nat)"/>
    <property type="match status" value="2"/>
</dbReference>
<name>A0A841C2Y0_9ACTN</name>
<protein>
    <submittedName>
        <fullName evidence="2">RimJ/RimL family protein N-acetyltransferase</fullName>
    </submittedName>
</protein>